<proteinExistence type="predicted"/>
<dbReference type="EMBL" id="QXGB01000108">
    <property type="protein sequence ID" value="KAE9230097.1"/>
    <property type="molecule type" value="Genomic_DNA"/>
</dbReference>
<organism evidence="3 5">
    <name type="scientific">Phytophthora fragariae</name>
    <dbReference type="NCBI Taxonomy" id="53985"/>
    <lineage>
        <taxon>Eukaryota</taxon>
        <taxon>Sar</taxon>
        <taxon>Stramenopiles</taxon>
        <taxon>Oomycota</taxon>
        <taxon>Peronosporomycetes</taxon>
        <taxon>Peronosporales</taxon>
        <taxon>Peronosporaceae</taxon>
        <taxon>Phytophthora</taxon>
    </lineage>
</organism>
<gene>
    <name evidence="4" type="ORF">PF001_g18101</name>
    <name evidence="2" type="ORF">PF002_g17902</name>
    <name evidence="3" type="ORF">PF005_g3628</name>
    <name evidence="1" type="ORF">PF010_g17894</name>
</gene>
<name>A0A6A3Z7X2_9STRA</name>
<dbReference type="Proteomes" id="UP000437068">
    <property type="component" value="Unassembled WGS sequence"/>
</dbReference>
<reference evidence="5 6" key="1">
    <citation type="submission" date="2018-08" db="EMBL/GenBank/DDBJ databases">
        <title>Genomic investigation of the strawberry pathogen Phytophthora fragariae indicates pathogenicity is determined by transcriptional variation in three key races.</title>
        <authorList>
            <person name="Adams T.M."/>
            <person name="Armitage A.D."/>
            <person name="Sobczyk M.K."/>
            <person name="Bates H.J."/>
            <person name="Dunwell J.M."/>
            <person name="Nellist C.F."/>
            <person name="Harrison R.J."/>
        </authorList>
    </citation>
    <scope>NUCLEOTIDE SEQUENCE [LARGE SCALE GENOMIC DNA]</scope>
    <source>
        <strain evidence="4 6">A4</strain>
        <strain evidence="2 7">BC-1</strain>
        <strain evidence="3 5">NOV-27</strain>
        <strain evidence="1 8">ONT-3</strain>
    </source>
</reference>
<accession>A0A6A3Z7X2</accession>
<evidence type="ECO:0000313" key="4">
    <source>
        <dbReference type="EMBL" id="KAE9293774.1"/>
    </source>
</evidence>
<evidence type="ECO:0000313" key="3">
    <source>
        <dbReference type="EMBL" id="KAE9230097.1"/>
    </source>
</evidence>
<dbReference type="EMBL" id="QXGD01001140">
    <property type="protein sequence ID" value="KAE9213649.1"/>
    <property type="molecule type" value="Genomic_DNA"/>
</dbReference>
<dbReference type="EMBL" id="QXFX01001327">
    <property type="protein sequence ID" value="KAE9092218.1"/>
    <property type="molecule type" value="Genomic_DNA"/>
</dbReference>
<evidence type="ECO:0000313" key="1">
    <source>
        <dbReference type="EMBL" id="KAE9092218.1"/>
    </source>
</evidence>
<dbReference type="Proteomes" id="UP000440367">
    <property type="component" value="Unassembled WGS sequence"/>
</dbReference>
<dbReference type="Proteomes" id="UP000488956">
    <property type="component" value="Unassembled WGS sequence"/>
</dbReference>
<evidence type="ECO:0000313" key="2">
    <source>
        <dbReference type="EMBL" id="KAE9213649.1"/>
    </source>
</evidence>
<evidence type="ECO:0000313" key="7">
    <source>
        <dbReference type="Proteomes" id="UP000440367"/>
    </source>
</evidence>
<evidence type="ECO:0000313" key="5">
    <source>
        <dbReference type="Proteomes" id="UP000433483"/>
    </source>
</evidence>
<protein>
    <submittedName>
        <fullName evidence="3">Uncharacterized protein</fullName>
    </submittedName>
</protein>
<keyword evidence="5" id="KW-1185">Reference proteome</keyword>
<dbReference type="AlphaFoldDB" id="A0A6A3Z7X2"/>
<dbReference type="Proteomes" id="UP000433483">
    <property type="component" value="Unassembled WGS sequence"/>
</dbReference>
<evidence type="ECO:0000313" key="6">
    <source>
        <dbReference type="Proteomes" id="UP000437068"/>
    </source>
</evidence>
<comment type="caution">
    <text evidence="3">The sequence shown here is derived from an EMBL/GenBank/DDBJ whole genome shotgun (WGS) entry which is preliminary data.</text>
</comment>
<sequence length="140" mass="14163">MLELGYFSTNRQCRRSNAKAGWGALRCGAVSSVAFSPLLGVVTASGFSLDANVGGLATGTTAVEDWTAAFKPATDGPCVTWSVDFSMTIGTLLLCSEAISRSCSAVTVGSCPFSAAPTGPRSSSAATAGSRSCSAFSATW</sequence>
<dbReference type="EMBL" id="QXGE01001356">
    <property type="protein sequence ID" value="KAE9293774.1"/>
    <property type="molecule type" value="Genomic_DNA"/>
</dbReference>
<evidence type="ECO:0000313" key="8">
    <source>
        <dbReference type="Proteomes" id="UP000488956"/>
    </source>
</evidence>